<proteinExistence type="predicted"/>
<feature type="region of interest" description="Disordered" evidence="2">
    <location>
        <begin position="408"/>
        <end position="490"/>
    </location>
</feature>
<name>A0A9P6M8X7_9FUNG</name>
<gene>
    <name evidence="3" type="ORF">BGZ65_004446</name>
</gene>
<feature type="compositionally biased region" description="Polar residues" evidence="2">
    <location>
        <begin position="463"/>
        <end position="490"/>
    </location>
</feature>
<reference evidence="3" key="1">
    <citation type="journal article" date="2020" name="Fungal Divers.">
        <title>Resolving the Mortierellaceae phylogeny through synthesis of multi-gene phylogenetics and phylogenomics.</title>
        <authorList>
            <person name="Vandepol N."/>
            <person name="Liber J."/>
            <person name="Desiro A."/>
            <person name="Na H."/>
            <person name="Kennedy M."/>
            <person name="Barry K."/>
            <person name="Grigoriev I.V."/>
            <person name="Miller A.N."/>
            <person name="O'Donnell K."/>
            <person name="Stajich J.E."/>
            <person name="Bonito G."/>
        </authorList>
    </citation>
    <scope>NUCLEOTIDE SEQUENCE</scope>
    <source>
        <strain evidence="3">MES-2147</strain>
    </source>
</reference>
<dbReference type="OrthoDB" id="2238957at2759"/>
<feature type="region of interest" description="Disordered" evidence="2">
    <location>
        <begin position="319"/>
        <end position="338"/>
    </location>
</feature>
<feature type="compositionally biased region" description="Low complexity" evidence="2">
    <location>
        <begin position="319"/>
        <end position="335"/>
    </location>
</feature>
<feature type="coiled-coil region" evidence="1">
    <location>
        <begin position="52"/>
        <end position="169"/>
    </location>
</feature>
<evidence type="ECO:0000313" key="4">
    <source>
        <dbReference type="Proteomes" id="UP000749646"/>
    </source>
</evidence>
<feature type="compositionally biased region" description="Polar residues" evidence="2">
    <location>
        <begin position="421"/>
        <end position="431"/>
    </location>
</feature>
<feature type="region of interest" description="Disordered" evidence="2">
    <location>
        <begin position="1"/>
        <end position="20"/>
    </location>
</feature>
<dbReference type="PANTHER" id="PTHR23159:SF31">
    <property type="entry name" value="CENTROSOME-ASSOCIATED PROTEIN CEP250 ISOFORM X1"/>
    <property type="match status" value="1"/>
</dbReference>
<evidence type="ECO:0000256" key="2">
    <source>
        <dbReference type="SAM" id="MobiDB-lite"/>
    </source>
</evidence>
<feature type="compositionally biased region" description="Polar residues" evidence="2">
    <location>
        <begin position="10"/>
        <end position="20"/>
    </location>
</feature>
<comment type="caution">
    <text evidence="3">The sequence shown here is derived from an EMBL/GenBank/DDBJ whole genome shotgun (WGS) entry which is preliminary data.</text>
</comment>
<feature type="compositionally biased region" description="Basic and acidic residues" evidence="2">
    <location>
        <begin position="408"/>
        <end position="420"/>
    </location>
</feature>
<protein>
    <submittedName>
        <fullName evidence="3">Uncharacterized protein</fullName>
    </submittedName>
</protein>
<dbReference type="EMBL" id="JAAAHW010003759">
    <property type="protein sequence ID" value="KAF9980993.1"/>
    <property type="molecule type" value="Genomic_DNA"/>
</dbReference>
<feature type="compositionally biased region" description="Basic residues" evidence="2">
    <location>
        <begin position="442"/>
        <end position="451"/>
    </location>
</feature>
<sequence length="987" mass="112077">MEAAGAASIPMTTTNAPSSAPVLTTTTVDTINGNIREMKTKVLDFNRVKILFDAREKEIQGLNQELAKAQKEIKALQVGSSNSSTHTGEYEELRNLLVIRTQEAEAANLDAKLAKLKQNDSEEKLVKQSLKLKATEMLRIQLEAKVNDQEKLLEQVRDLQKKLDITSRRSKQEISDFKEKLMKSTAEKASRKEWLEEQKKLWEKGEERRSTQKTQELLDRVSELEQQLEDINTEQYLENEMAKEQLRGANVSLEKTVRKLEDANININSLNHRIIELRAKNSTLERQLGSQTNNNADLVDFVEEFEEVDTMNALILSASSIRSEPSSSSSSSRRSFGLSNDQLEGTLRAIESLRNHLQIHHLLSDSDSEKERVAILSEKVRVLSEEKMALQDELTRLLVQGRQSFNRPRLERVPQEDYTSHDQLATEQSADLPSDEQPVLKLPRRRGRPAKKNLEGPGGDQLAQKTMNNRGRQPQKSFELSSQDPTASIGTTMTGFTATSTKQTSRVEPTKTSLAIETLKRATTTVQAPAKRGRKRKNDIEHLSTSTKRPRQTRLPLLKRTKMAKKNQKAPEIDFSSIEIRNISVNPIIPDISNPLQYFTCMMHSAFVQDKLATMKLNTLTSILPEKLHLLFDAVQAKAKEAALKVAEFCKDNEMVEDRIGTWILQGYEPIRISASLSPCEVNIVQVICILQARFPEIGIFHKFFKAMYEVILRSASTGRLPAFTSILVRVVTGVCRAQGDIQRPRILAYDLMRELTNSKMSLNCCGAMATVWPLVFSPKTCKPEDPELFTTRAIQAVLATYQESVKKVSFGFSTLTERCSWPTVKNAPHIDGLVEELMKVVRAPDFMATCREYPRYAFAIRKALELLFVRGFDWSEFYVSYLRPELFKVIMDESRYMFFMPLVAAVARDYRYRTKASLIDHSTLKTYIENVLISQAETEHQIEAALAIVVMSDGREDSLTKVKEWLCRLDEEKKKGLPQQLVAVVR</sequence>
<keyword evidence="4" id="KW-1185">Reference proteome</keyword>
<evidence type="ECO:0000313" key="3">
    <source>
        <dbReference type="EMBL" id="KAF9980993.1"/>
    </source>
</evidence>
<evidence type="ECO:0000256" key="1">
    <source>
        <dbReference type="SAM" id="Coils"/>
    </source>
</evidence>
<accession>A0A9P6M8X7</accession>
<organism evidence="3 4">
    <name type="scientific">Modicella reniformis</name>
    <dbReference type="NCBI Taxonomy" id="1440133"/>
    <lineage>
        <taxon>Eukaryota</taxon>
        <taxon>Fungi</taxon>
        <taxon>Fungi incertae sedis</taxon>
        <taxon>Mucoromycota</taxon>
        <taxon>Mortierellomycotina</taxon>
        <taxon>Mortierellomycetes</taxon>
        <taxon>Mortierellales</taxon>
        <taxon>Mortierellaceae</taxon>
        <taxon>Modicella</taxon>
    </lineage>
</organism>
<dbReference type="Proteomes" id="UP000749646">
    <property type="component" value="Unassembled WGS sequence"/>
</dbReference>
<keyword evidence="1" id="KW-0175">Coiled coil</keyword>
<feature type="coiled-coil region" evidence="1">
    <location>
        <begin position="207"/>
        <end position="294"/>
    </location>
</feature>
<dbReference type="AlphaFoldDB" id="A0A9P6M8X7"/>
<dbReference type="PANTHER" id="PTHR23159">
    <property type="entry name" value="CENTROSOMAL PROTEIN 2"/>
    <property type="match status" value="1"/>
</dbReference>
<feature type="coiled-coil region" evidence="1">
    <location>
        <begin position="373"/>
        <end position="400"/>
    </location>
</feature>